<keyword evidence="3 5" id="KW-0698">rRNA processing</keyword>
<evidence type="ECO:0000256" key="2">
    <source>
        <dbReference type="ARBA" id="ARBA00022517"/>
    </source>
</evidence>
<dbReference type="SUPFAM" id="SSF50447">
    <property type="entry name" value="Translation proteins"/>
    <property type="match status" value="1"/>
</dbReference>
<accession>A0A7C9MBA4</accession>
<dbReference type="GO" id="GO:0043022">
    <property type="term" value="F:ribosome binding"/>
    <property type="evidence" value="ECO:0007669"/>
    <property type="project" value="InterPro"/>
</dbReference>
<keyword evidence="1 5" id="KW-0963">Cytoplasm</keyword>
<keyword evidence="2 5" id="KW-0690">Ribosome biogenesis</keyword>
<dbReference type="InterPro" id="IPR009000">
    <property type="entry name" value="Transl_B-barrel_sf"/>
</dbReference>
<comment type="similarity">
    <text evidence="5">Belongs to the RimM family.</text>
</comment>
<dbReference type="InterPro" id="IPR056792">
    <property type="entry name" value="PRC_RimM"/>
</dbReference>
<sequence length="173" mass="19426">MIKKEEVYKIGRIGKPHGVHGELQLQFSDDVFDAVDADYLVLDIDGILVPFFMEEYRFRSDEIALMKFCDIDTEAQARELTGCYVFFPRKLAAERTEDVSWAQIVGYSLIDEQTKRTIGKITAVDETTVNTLFEVVTSEGNDVLIPASNDLIVKADTIGQTITMRIPAGLLDL</sequence>
<feature type="domain" description="RimM N-terminal" evidence="6">
    <location>
        <begin position="10"/>
        <end position="90"/>
    </location>
</feature>
<dbReference type="Gene3D" id="2.30.30.240">
    <property type="entry name" value="PRC-barrel domain"/>
    <property type="match status" value="1"/>
</dbReference>
<dbReference type="InterPro" id="IPR011033">
    <property type="entry name" value="PRC_barrel-like_sf"/>
</dbReference>
<dbReference type="GO" id="GO:0005840">
    <property type="term" value="C:ribosome"/>
    <property type="evidence" value="ECO:0007669"/>
    <property type="project" value="InterPro"/>
</dbReference>
<keyword evidence="4 5" id="KW-0143">Chaperone</keyword>
<dbReference type="AlphaFoldDB" id="A0A7C9MBA4"/>
<dbReference type="EMBL" id="VVIQ01000001">
    <property type="protein sequence ID" value="MUL26740.1"/>
    <property type="molecule type" value="Genomic_DNA"/>
</dbReference>
<dbReference type="InterPro" id="IPR002676">
    <property type="entry name" value="RimM_N"/>
</dbReference>
<comment type="domain">
    <text evidence="5">The PRC barrel domain binds ribosomal protein uS19.</text>
</comment>
<dbReference type="HAMAP" id="MF_00014">
    <property type="entry name" value="Ribosome_mat_RimM"/>
    <property type="match status" value="1"/>
</dbReference>
<dbReference type="Pfam" id="PF01782">
    <property type="entry name" value="RimM"/>
    <property type="match status" value="1"/>
</dbReference>
<dbReference type="SUPFAM" id="SSF50346">
    <property type="entry name" value="PRC-barrel domain"/>
    <property type="match status" value="1"/>
</dbReference>
<protein>
    <recommendedName>
        <fullName evidence="5">Ribosome maturation factor RimM</fullName>
    </recommendedName>
</protein>
<name>A0A7C9MBA4_9BACT</name>
<dbReference type="RefSeq" id="WP_155714848.1">
    <property type="nucleotide sequence ID" value="NZ_VVIQ01000001.1"/>
</dbReference>
<evidence type="ECO:0000259" key="7">
    <source>
        <dbReference type="Pfam" id="PF24986"/>
    </source>
</evidence>
<organism evidence="8 9">
    <name type="scientific">Prevotella vespertina</name>
    <dbReference type="NCBI Taxonomy" id="2608404"/>
    <lineage>
        <taxon>Bacteria</taxon>
        <taxon>Pseudomonadati</taxon>
        <taxon>Bacteroidota</taxon>
        <taxon>Bacteroidia</taxon>
        <taxon>Bacteroidales</taxon>
        <taxon>Prevotellaceae</taxon>
        <taxon>Prevotella</taxon>
    </lineage>
</organism>
<gene>
    <name evidence="5 8" type="primary">rimM</name>
    <name evidence="8" type="ORF">F0475_00040</name>
</gene>
<comment type="subunit">
    <text evidence="5">Binds ribosomal protein uS19.</text>
</comment>
<dbReference type="Gene3D" id="2.40.30.60">
    <property type="entry name" value="RimM"/>
    <property type="match status" value="1"/>
</dbReference>
<evidence type="ECO:0000259" key="6">
    <source>
        <dbReference type="Pfam" id="PF01782"/>
    </source>
</evidence>
<evidence type="ECO:0000256" key="1">
    <source>
        <dbReference type="ARBA" id="ARBA00022490"/>
    </source>
</evidence>
<dbReference type="GO" id="GO:0006364">
    <property type="term" value="P:rRNA processing"/>
    <property type="evidence" value="ECO:0007669"/>
    <property type="project" value="UniProtKB-UniRule"/>
</dbReference>
<dbReference type="GO" id="GO:0042274">
    <property type="term" value="P:ribosomal small subunit biogenesis"/>
    <property type="evidence" value="ECO:0007669"/>
    <property type="project" value="UniProtKB-UniRule"/>
</dbReference>
<evidence type="ECO:0000256" key="3">
    <source>
        <dbReference type="ARBA" id="ARBA00022552"/>
    </source>
</evidence>
<keyword evidence="9" id="KW-1185">Reference proteome</keyword>
<dbReference type="PANTHER" id="PTHR33692">
    <property type="entry name" value="RIBOSOME MATURATION FACTOR RIMM"/>
    <property type="match status" value="1"/>
</dbReference>
<comment type="subcellular location">
    <subcellularLocation>
        <location evidence="5">Cytoplasm</location>
    </subcellularLocation>
</comment>
<evidence type="ECO:0000313" key="9">
    <source>
        <dbReference type="Proteomes" id="UP000482295"/>
    </source>
</evidence>
<comment type="caution">
    <text evidence="8">The sequence shown here is derived from an EMBL/GenBank/DDBJ whole genome shotgun (WGS) entry which is preliminary data.</text>
</comment>
<dbReference type="Pfam" id="PF24986">
    <property type="entry name" value="PRC_RimM"/>
    <property type="match status" value="1"/>
</dbReference>
<feature type="domain" description="Ribosome maturation factor RimM PRC barrel" evidence="7">
    <location>
        <begin position="101"/>
        <end position="170"/>
    </location>
</feature>
<dbReference type="Proteomes" id="UP000482295">
    <property type="component" value="Unassembled WGS sequence"/>
</dbReference>
<dbReference type="InterPro" id="IPR036976">
    <property type="entry name" value="RimM_N_sf"/>
</dbReference>
<dbReference type="GO" id="GO:0005737">
    <property type="term" value="C:cytoplasm"/>
    <property type="evidence" value="ECO:0007669"/>
    <property type="project" value="UniProtKB-SubCell"/>
</dbReference>
<evidence type="ECO:0000313" key="8">
    <source>
        <dbReference type="EMBL" id="MUL26740.1"/>
    </source>
</evidence>
<dbReference type="PANTHER" id="PTHR33692:SF1">
    <property type="entry name" value="RIBOSOME MATURATION FACTOR RIMM"/>
    <property type="match status" value="1"/>
</dbReference>
<dbReference type="InterPro" id="IPR011961">
    <property type="entry name" value="RimM"/>
</dbReference>
<proteinExistence type="inferred from homology"/>
<reference evidence="8 9" key="1">
    <citation type="submission" date="2019-09" db="EMBL/GenBank/DDBJ databases">
        <title>Prevotella A2879 sp. nov., isolated from an abscess of a patient.</title>
        <authorList>
            <person name="Buhl M."/>
            <person name="Oberhettinger P."/>
        </authorList>
    </citation>
    <scope>NUCLEOTIDE SEQUENCE [LARGE SCALE GENOMIC DNA]</scope>
    <source>
        <strain evidence="8 9">A2879</strain>
    </source>
</reference>
<evidence type="ECO:0000256" key="5">
    <source>
        <dbReference type="HAMAP-Rule" id="MF_00014"/>
    </source>
</evidence>
<dbReference type="NCBIfam" id="TIGR02273">
    <property type="entry name" value="16S_RimM"/>
    <property type="match status" value="1"/>
</dbReference>
<comment type="function">
    <text evidence="5">An accessory protein needed during the final step in the assembly of 30S ribosomal subunit, possibly for assembly of the head region. Essential for efficient processing of 16S rRNA. May be needed both before and after RbfA during the maturation of 16S rRNA. It has affinity for free ribosomal 30S subunits but not for 70S ribosomes.</text>
</comment>
<evidence type="ECO:0000256" key="4">
    <source>
        <dbReference type="ARBA" id="ARBA00023186"/>
    </source>
</evidence>